<gene>
    <name evidence="2" type="ORF">E2493_05155</name>
</gene>
<feature type="signal peptide" evidence="1">
    <location>
        <begin position="1"/>
        <end position="24"/>
    </location>
</feature>
<reference evidence="2 3" key="1">
    <citation type="submission" date="2019-03" db="EMBL/GenBank/DDBJ databases">
        <title>Genome sequence of Sphingomonas sp. 17J27-24.</title>
        <authorList>
            <person name="Kim M."/>
            <person name="Maeng S."/>
            <person name="Sathiyaraj S."/>
        </authorList>
    </citation>
    <scope>NUCLEOTIDE SEQUENCE [LARGE SCALE GENOMIC DNA]</scope>
    <source>
        <strain evidence="2 3">17J27-24</strain>
    </source>
</reference>
<dbReference type="EMBL" id="SPDV01000008">
    <property type="protein sequence ID" value="TFI59235.1"/>
    <property type="molecule type" value="Genomic_DNA"/>
</dbReference>
<keyword evidence="1" id="KW-0732">Signal</keyword>
<feature type="chain" id="PRO_5021427761" evidence="1">
    <location>
        <begin position="25"/>
        <end position="146"/>
    </location>
</feature>
<dbReference type="OrthoDB" id="1491023at2"/>
<accession>A0A4Y8ZVS6</accession>
<evidence type="ECO:0000313" key="2">
    <source>
        <dbReference type="EMBL" id="TFI59235.1"/>
    </source>
</evidence>
<keyword evidence="3" id="KW-1185">Reference proteome</keyword>
<evidence type="ECO:0000256" key="1">
    <source>
        <dbReference type="SAM" id="SignalP"/>
    </source>
</evidence>
<dbReference type="AlphaFoldDB" id="A0A4Y8ZVS6"/>
<dbReference type="Proteomes" id="UP000298213">
    <property type="component" value="Unassembled WGS sequence"/>
</dbReference>
<organism evidence="2 3">
    <name type="scientific">Sphingomonas parva</name>
    <dbReference type="NCBI Taxonomy" id="2555898"/>
    <lineage>
        <taxon>Bacteria</taxon>
        <taxon>Pseudomonadati</taxon>
        <taxon>Pseudomonadota</taxon>
        <taxon>Alphaproteobacteria</taxon>
        <taxon>Sphingomonadales</taxon>
        <taxon>Sphingomonadaceae</taxon>
        <taxon>Sphingomonas</taxon>
    </lineage>
</organism>
<dbReference type="RefSeq" id="WP_135084424.1">
    <property type="nucleotide sequence ID" value="NZ_SPDV01000008.1"/>
</dbReference>
<protein>
    <submittedName>
        <fullName evidence="2">Uncharacterized protein</fullName>
    </submittedName>
</protein>
<comment type="caution">
    <text evidence="2">The sequence shown here is derived from an EMBL/GenBank/DDBJ whole genome shotgun (WGS) entry which is preliminary data.</text>
</comment>
<evidence type="ECO:0000313" key="3">
    <source>
        <dbReference type="Proteomes" id="UP000298213"/>
    </source>
</evidence>
<name>A0A4Y8ZVS6_9SPHN</name>
<sequence length="146" mass="15970">MNARKLLIVGAALAAALSGASASAAPPNPILYLTSQEYYSAGGKNWVRHRYDVFNKDQYPADMFAAAPSLPPCGLNTNSSRSWVDFFDGRTGKRLYGFCALGSPQNLGQIWFATEEGTIPPSYVYIEITDRQTNTKYKSNLADTSM</sequence>
<proteinExistence type="predicted"/>